<feature type="transmembrane region" description="Helical" evidence="2">
    <location>
        <begin position="223"/>
        <end position="241"/>
    </location>
</feature>
<keyword evidence="2" id="KW-0812">Transmembrane</keyword>
<keyword evidence="5" id="KW-1185">Reference proteome</keyword>
<dbReference type="EMBL" id="JAVAMP010000002">
    <property type="protein sequence ID" value="MDP5274275.1"/>
    <property type="molecule type" value="Genomic_DNA"/>
</dbReference>
<keyword evidence="2" id="KW-1133">Transmembrane helix</keyword>
<dbReference type="InterPro" id="IPR050249">
    <property type="entry name" value="Pseudomonas-type_ThrB"/>
</dbReference>
<evidence type="ECO:0000259" key="3">
    <source>
        <dbReference type="Pfam" id="PF01636"/>
    </source>
</evidence>
<dbReference type="SUPFAM" id="SSF56112">
    <property type="entry name" value="Protein kinase-like (PK-like)"/>
    <property type="match status" value="1"/>
</dbReference>
<reference evidence="4 5" key="1">
    <citation type="submission" date="2023-08" db="EMBL/GenBank/DDBJ databases">
        <authorList>
            <person name="Park J.-S."/>
        </authorList>
    </citation>
    <scope>NUCLEOTIDE SEQUENCE [LARGE SCALE GENOMIC DNA]</scope>
    <source>
        <strain evidence="4 5">2205SS18-9</strain>
    </source>
</reference>
<organism evidence="4 5">
    <name type="scientific">Chengkuizengella axinellae</name>
    <dbReference type="NCBI Taxonomy" id="3064388"/>
    <lineage>
        <taxon>Bacteria</taxon>
        <taxon>Bacillati</taxon>
        <taxon>Bacillota</taxon>
        <taxon>Bacilli</taxon>
        <taxon>Bacillales</taxon>
        <taxon>Paenibacillaceae</taxon>
        <taxon>Chengkuizengella</taxon>
    </lineage>
</organism>
<comment type="caution">
    <text evidence="4">The sequence shown here is derived from an EMBL/GenBank/DDBJ whole genome shotgun (WGS) entry which is preliminary data.</text>
</comment>
<dbReference type="PANTHER" id="PTHR21064">
    <property type="entry name" value="AMINOGLYCOSIDE PHOSPHOTRANSFERASE DOMAIN-CONTAINING PROTEIN-RELATED"/>
    <property type="match status" value="1"/>
</dbReference>
<name>A0ABT9IZS3_9BACL</name>
<evidence type="ECO:0000256" key="1">
    <source>
        <dbReference type="ARBA" id="ARBA00038240"/>
    </source>
</evidence>
<gene>
    <name evidence="4" type="ORF">Q5Y73_09155</name>
</gene>
<proteinExistence type="inferred from homology"/>
<accession>A0ABT9IZS3</accession>
<sequence>MNKMKDSNKDIILDKLSMLYHIPITNIKKIGGFENTVYELNDKKRDFIIRLTDSSHRSMEMICAELDWINYLHNHGVSIARSVAFTNGKLVEIIKNADKILYVTTFEKAEGGHLTEKEWNFDVVQKLGQTLGKMHYLSKHYQPTQQVQRPQWYDSEYIQETIETLQESEEVLLNFKEVLDQLKELPRDKDSFGLIHADLHYGNFFINKNEIKVFDFDDSVYKWFIYDIAIILFYSVWLPWIEKDKESIAKEFLEHFLYGYEQENHLDLFWFKNLNLFLKYKEIEFYTLLKEIEEDDLYGWEKEFMKNRKSLIEDNIPHLDIDFQKLVMERN</sequence>
<dbReference type="PANTHER" id="PTHR21064:SF6">
    <property type="entry name" value="AMINOGLYCOSIDE PHOSPHOTRANSFERASE DOMAIN-CONTAINING PROTEIN"/>
    <property type="match status" value="1"/>
</dbReference>
<keyword evidence="2" id="KW-0472">Membrane</keyword>
<dbReference type="Proteomes" id="UP001231941">
    <property type="component" value="Unassembled WGS sequence"/>
</dbReference>
<evidence type="ECO:0000313" key="5">
    <source>
        <dbReference type="Proteomes" id="UP001231941"/>
    </source>
</evidence>
<dbReference type="Pfam" id="PF01636">
    <property type="entry name" value="APH"/>
    <property type="match status" value="1"/>
</dbReference>
<evidence type="ECO:0000256" key="2">
    <source>
        <dbReference type="SAM" id="Phobius"/>
    </source>
</evidence>
<dbReference type="InterPro" id="IPR002575">
    <property type="entry name" value="Aminoglycoside_PTrfase"/>
</dbReference>
<dbReference type="Gene3D" id="3.90.1200.10">
    <property type="match status" value="1"/>
</dbReference>
<dbReference type="RefSeq" id="WP_305991560.1">
    <property type="nucleotide sequence ID" value="NZ_JAVAMP010000002.1"/>
</dbReference>
<protein>
    <submittedName>
        <fullName evidence="4">Phosphotransferase</fullName>
    </submittedName>
</protein>
<evidence type="ECO:0000313" key="4">
    <source>
        <dbReference type="EMBL" id="MDP5274275.1"/>
    </source>
</evidence>
<dbReference type="Gene3D" id="3.30.200.20">
    <property type="entry name" value="Phosphorylase Kinase, domain 1"/>
    <property type="match status" value="1"/>
</dbReference>
<comment type="similarity">
    <text evidence="1">Belongs to the pseudomonas-type ThrB family.</text>
</comment>
<dbReference type="InterPro" id="IPR011009">
    <property type="entry name" value="Kinase-like_dom_sf"/>
</dbReference>
<feature type="domain" description="Aminoglycoside phosphotransferase" evidence="3">
    <location>
        <begin position="31"/>
        <end position="262"/>
    </location>
</feature>